<dbReference type="Pfam" id="PF01436">
    <property type="entry name" value="NHL"/>
    <property type="match status" value="4"/>
</dbReference>
<evidence type="ECO:0008006" key="5">
    <source>
        <dbReference type="Google" id="ProtNLM"/>
    </source>
</evidence>
<gene>
    <name evidence="4" type="ORF">METZ01_LOCUS286453</name>
</gene>
<dbReference type="PANTHER" id="PTHR10680">
    <property type="entry name" value="PEPTIDYL-GLYCINE ALPHA-AMIDATING MONOOXYGENASE"/>
    <property type="match status" value="1"/>
</dbReference>
<reference evidence="4" key="1">
    <citation type="submission" date="2018-05" db="EMBL/GenBank/DDBJ databases">
        <authorList>
            <person name="Lanie J.A."/>
            <person name="Ng W.-L."/>
            <person name="Kazmierczak K.M."/>
            <person name="Andrzejewski T.M."/>
            <person name="Davidsen T.M."/>
            <person name="Wayne K.J."/>
            <person name="Tettelin H."/>
            <person name="Glass J.I."/>
            <person name="Rusch D."/>
            <person name="Podicherti R."/>
            <person name="Tsui H.-C.T."/>
            <person name="Winkler M.E."/>
        </authorList>
    </citation>
    <scope>NUCLEOTIDE SEQUENCE</scope>
</reference>
<evidence type="ECO:0000256" key="2">
    <source>
        <dbReference type="ARBA" id="ARBA00022737"/>
    </source>
</evidence>
<keyword evidence="3" id="KW-0325">Glycoprotein</keyword>
<feature type="non-terminal residue" evidence="4">
    <location>
        <position position="1"/>
    </location>
</feature>
<evidence type="ECO:0000256" key="1">
    <source>
        <dbReference type="ARBA" id="ARBA00022729"/>
    </source>
</evidence>
<evidence type="ECO:0000256" key="3">
    <source>
        <dbReference type="ARBA" id="ARBA00023180"/>
    </source>
</evidence>
<name>A0A382LAD0_9ZZZZ</name>
<accession>A0A382LAD0</accession>
<proteinExistence type="predicted"/>
<dbReference type="EMBL" id="UINC01085754">
    <property type="protein sequence ID" value="SVC33599.1"/>
    <property type="molecule type" value="Genomic_DNA"/>
</dbReference>
<dbReference type="PANTHER" id="PTHR10680:SF28">
    <property type="entry name" value="SMP-30_GLUCONOLACTONASE_LRE-LIKE REGION DOMAIN-CONTAINING PROTEIN"/>
    <property type="match status" value="1"/>
</dbReference>
<sequence>ASGEESEEEGPVISEEPPVFVRAIGTSGTGDGRFALPRDVAMTSDDSIYVADTNNHRVQKFDPKDEFVWEIGAPGNRAQGSGDGAFNYPFSVTVAANGNFYVADKNNYRIQEFTSAGAFVRKWGSPGTDDGEFSNQSPRGVAVAPTVDGNVYVADTFNDRIQKFDKYGVFEREWGTEGTGDGEFNNPRGVAVASDGSVYVADTQNSRIQKFDANGVFVTKWGAYGIGDGSFFQPRCVVVASDSTVYVADTYNDRIQRFTSEGVFVSKWGTEGTGDGEFKDPRGVAVASNGNVYVTDYGNHRIQVFEYED</sequence>
<organism evidence="4">
    <name type="scientific">marine metagenome</name>
    <dbReference type="NCBI Taxonomy" id="408172"/>
    <lineage>
        <taxon>unclassified sequences</taxon>
        <taxon>metagenomes</taxon>
        <taxon>ecological metagenomes</taxon>
    </lineage>
</organism>
<evidence type="ECO:0000313" key="4">
    <source>
        <dbReference type="EMBL" id="SVC33599.1"/>
    </source>
</evidence>
<keyword evidence="1" id="KW-0732">Signal</keyword>
<protein>
    <recommendedName>
        <fullName evidence="5">SMP-30/Gluconolactonase/LRE-like region domain-containing protein</fullName>
    </recommendedName>
</protein>
<keyword evidence="2" id="KW-0677">Repeat</keyword>
<dbReference type="PROSITE" id="PS51125">
    <property type="entry name" value="NHL"/>
    <property type="match status" value="6"/>
</dbReference>
<dbReference type="GO" id="GO:0005576">
    <property type="term" value="C:extracellular region"/>
    <property type="evidence" value="ECO:0007669"/>
    <property type="project" value="TreeGrafter"/>
</dbReference>
<dbReference type="AlphaFoldDB" id="A0A382LAD0"/>
<dbReference type="InterPro" id="IPR011042">
    <property type="entry name" value="6-blade_b-propeller_TolB-like"/>
</dbReference>
<dbReference type="InterPro" id="IPR001258">
    <property type="entry name" value="NHL_repeat"/>
</dbReference>
<dbReference type="Gene3D" id="2.120.10.30">
    <property type="entry name" value="TolB, C-terminal domain"/>
    <property type="match status" value="4"/>
</dbReference>
<dbReference type="SUPFAM" id="SSF101898">
    <property type="entry name" value="NHL repeat"/>
    <property type="match status" value="1"/>
</dbReference>